<accession>A0A6A4HSM9</accession>
<dbReference type="InterPro" id="IPR002893">
    <property type="entry name" value="Znf_MYND"/>
</dbReference>
<protein>
    <recommendedName>
        <fullName evidence="6">MYND-type domain-containing protein</fullName>
    </recommendedName>
</protein>
<dbReference type="GO" id="GO:0008270">
    <property type="term" value="F:zinc ion binding"/>
    <property type="evidence" value="ECO:0007669"/>
    <property type="project" value="UniProtKB-KW"/>
</dbReference>
<keyword evidence="2 4" id="KW-0863">Zinc-finger</keyword>
<evidence type="ECO:0000256" key="1">
    <source>
        <dbReference type="ARBA" id="ARBA00022723"/>
    </source>
</evidence>
<evidence type="ECO:0000313" key="7">
    <source>
        <dbReference type="EMBL" id="KAE9402182.1"/>
    </source>
</evidence>
<dbReference type="EMBL" id="ML769437">
    <property type="protein sequence ID" value="KAE9402182.1"/>
    <property type="molecule type" value="Genomic_DNA"/>
</dbReference>
<evidence type="ECO:0000256" key="3">
    <source>
        <dbReference type="ARBA" id="ARBA00022833"/>
    </source>
</evidence>
<feature type="domain" description="MYND-type" evidence="6">
    <location>
        <begin position="422"/>
        <end position="460"/>
    </location>
</feature>
<sequence length="609" mass="69516">MRSRMIVISTFSILKAFKKFSHAAFLLAMSTAPSGLPEINAESVKLCRECKVHVPTIRNALQALRKRSPSDMQLALWSLGCILDQVVHAGQDTQLSSVHYKRLFASWTDIRWWITTLLNDFVVLKQPTTPEGLEFQRKILIITPELSTYIYLQTSDEVSNKIKNLLTQPEFFEPMVGLTARTWIYVVQNCDHDVMSSHCTAIVSIWPRFPSNRKRFGEFCDVLEQIPGSERAVLRTLVQELQGSFWSIQVLWVCTDVLFGCCLNKNMFGERKGQKLWLITDSRNLSNCVNCLIMAFMDSYSWIPPAIRCGFLKSMMHSTHLIIASRPNTDSVQDVETSMSRILTMIRLFLLYRSVLQPVHQFIAQVPKQRPELYNEFINIPPNSENPETCVVTAWKDLVKATAEIQELRERFADAGHILCAKSDCPNRNWELQRCSNCRVTWYCSKDCQKSDWRKHREHCDYLRSRALCGGCPAPYSHIDKDFFKYANVDRARRFYTSPTIQSALERNPGFLLGKVAIFDFRGYPPAVSVPSHAQYRANIKEGDIYSAKNYEKIIEQSRTEDVIFSIQGVFPGEQNFSRCIITGITSSDLADSDADSGSDGEAHGENSV</sequence>
<proteinExistence type="predicted"/>
<name>A0A6A4HSM9_9AGAR</name>
<dbReference type="Pfam" id="PF01753">
    <property type="entry name" value="zf-MYND"/>
    <property type="match status" value="1"/>
</dbReference>
<evidence type="ECO:0000256" key="5">
    <source>
        <dbReference type="SAM" id="MobiDB-lite"/>
    </source>
</evidence>
<dbReference type="AlphaFoldDB" id="A0A6A4HSM9"/>
<feature type="region of interest" description="Disordered" evidence="5">
    <location>
        <begin position="590"/>
        <end position="609"/>
    </location>
</feature>
<dbReference type="OrthoDB" id="341421at2759"/>
<evidence type="ECO:0000256" key="4">
    <source>
        <dbReference type="PROSITE-ProRule" id="PRU00134"/>
    </source>
</evidence>
<evidence type="ECO:0000313" key="8">
    <source>
        <dbReference type="Proteomes" id="UP000799118"/>
    </source>
</evidence>
<gene>
    <name evidence="7" type="ORF">BT96DRAFT_1017759</name>
</gene>
<keyword evidence="1" id="KW-0479">Metal-binding</keyword>
<keyword evidence="3" id="KW-0862">Zinc</keyword>
<evidence type="ECO:0000256" key="2">
    <source>
        <dbReference type="ARBA" id="ARBA00022771"/>
    </source>
</evidence>
<dbReference type="Proteomes" id="UP000799118">
    <property type="component" value="Unassembled WGS sequence"/>
</dbReference>
<reference evidence="7" key="1">
    <citation type="journal article" date="2019" name="Environ. Microbiol.">
        <title>Fungal ecological strategies reflected in gene transcription - a case study of two litter decomposers.</title>
        <authorList>
            <person name="Barbi F."/>
            <person name="Kohler A."/>
            <person name="Barry K."/>
            <person name="Baskaran P."/>
            <person name="Daum C."/>
            <person name="Fauchery L."/>
            <person name="Ihrmark K."/>
            <person name="Kuo A."/>
            <person name="LaButti K."/>
            <person name="Lipzen A."/>
            <person name="Morin E."/>
            <person name="Grigoriev I.V."/>
            <person name="Henrissat B."/>
            <person name="Lindahl B."/>
            <person name="Martin F."/>
        </authorList>
    </citation>
    <scope>NUCLEOTIDE SEQUENCE</scope>
    <source>
        <strain evidence="7">JB14</strain>
    </source>
</reference>
<dbReference type="Gene3D" id="6.10.140.2220">
    <property type="match status" value="1"/>
</dbReference>
<evidence type="ECO:0000259" key="6">
    <source>
        <dbReference type="PROSITE" id="PS50865"/>
    </source>
</evidence>
<organism evidence="7 8">
    <name type="scientific">Gymnopus androsaceus JB14</name>
    <dbReference type="NCBI Taxonomy" id="1447944"/>
    <lineage>
        <taxon>Eukaryota</taxon>
        <taxon>Fungi</taxon>
        <taxon>Dikarya</taxon>
        <taxon>Basidiomycota</taxon>
        <taxon>Agaricomycotina</taxon>
        <taxon>Agaricomycetes</taxon>
        <taxon>Agaricomycetidae</taxon>
        <taxon>Agaricales</taxon>
        <taxon>Marasmiineae</taxon>
        <taxon>Omphalotaceae</taxon>
        <taxon>Gymnopus</taxon>
    </lineage>
</organism>
<dbReference type="PROSITE" id="PS50865">
    <property type="entry name" value="ZF_MYND_2"/>
    <property type="match status" value="1"/>
</dbReference>
<keyword evidence="8" id="KW-1185">Reference proteome</keyword>
<dbReference type="SUPFAM" id="SSF144232">
    <property type="entry name" value="HIT/MYND zinc finger-like"/>
    <property type="match status" value="1"/>
</dbReference>